<dbReference type="Pfam" id="PF13302">
    <property type="entry name" value="Acetyltransf_3"/>
    <property type="match status" value="1"/>
</dbReference>
<protein>
    <submittedName>
        <fullName evidence="5">N-acetyltransferase</fullName>
    </submittedName>
</protein>
<reference evidence="6" key="1">
    <citation type="submission" date="2019-01" db="EMBL/GenBank/DDBJ databases">
        <title>Draft genomes of a novel of Sporanaerobacter strains.</title>
        <authorList>
            <person name="Ma S."/>
        </authorList>
    </citation>
    <scope>NUCLEOTIDE SEQUENCE [LARGE SCALE GENOMIC DNA]</scope>
    <source>
        <strain evidence="6">NJN-17</strain>
    </source>
</reference>
<dbReference type="InterPro" id="IPR051531">
    <property type="entry name" value="N-acetyltransferase"/>
</dbReference>
<dbReference type="KEGG" id="spoa:EQM13_16430"/>
<dbReference type="GO" id="GO:0016747">
    <property type="term" value="F:acyltransferase activity, transferring groups other than amino-acyl groups"/>
    <property type="evidence" value="ECO:0007669"/>
    <property type="project" value="InterPro"/>
</dbReference>
<dbReference type="OrthoDB" id="9795206at2"/>
<evidence type="ECO:0000256" key="3">
    <source>
        <dbReference type="ARBA" id="ARBA00038502"/>
    </source>
</evidence>
<dbReference type="PANTHER" id="PTHR43792:SF8">
    <property type="entry name" value="[RIBOSOMAL PROTEIN US5]-ALANINE N-ACETYLTRANSFERASE"/>
    <property type="match status" value="1"/>
</dbReference>
<organism evidence="5 6">
    <name type="scientific">Acidilutibacter cellobiosedens</name>
    <dbReference type="NCBI Taxonomy" id="2507161"/>
    <lineage>
        <taxon>Bacteria</taxon>
        <taxon>Bacillati</taxon>
        <taxon>Bacillota</taxon>
        <taxon>Tissierellia</taxon>
        <taxon>Tissierellales</taxon>
        <taxon>Acidilutibacteraceae</taxon>
        <taxon>Acidilutibacter</taxon>
    </lineage>
</organism>
<dbReference type="AlphaFoldDB" id="A0A410QGR4"/>
<evidence type="ECO:0000256" key="2">
    <source>
        <dbReference type="ARBA" id="ARBA00023315"/>
    </source>
</evidence>
<dbReference type="RefSeq" id="WP_128753269.1">
    <property type="nucleotide sequence ID" value="NZ_CP035282.1"/>
</dbReference>
<keyword evidence="2" id="KW-0012">Acyltransferase</keyword>
<keyword evidence="6" id="KW-1185">Reference proteome</keyword>
<dbReference type="Gene3D" id="3.40.630.30">
    <property type="match status" value="1"/>
</dbReference>
<dbReference type="Proteomes" id="UP000287969">
    <property type="component" value="Chromosome"/>
</dbReference>
<dbReference type="PROSITE" id="PS51186">
    <property type="entry name" value="GNAT"/>
    <property type="match status" value="1"/>
</dbReference>
<sequence>MNKNPYEQFPHIVSNEVTLRKIVESDLDNLYAIYSNEKLFQYSPVMLKKNKNTVANMIGHFERDFLKRKAIFLGICLNSNLNNIVGVAEIFDYHRDVNMITIGYRLNDQFWGKGIATKTVRAMTEYLFSNIGINRIQALVMPENIKSQNVLIRNNYIKEGTIRQGYIWKGKGLVDLILFSRLRSDVEIA</sequence>
<evidence type="ECO:0000259" key="4">
    <source>
        <dbReference type="PROSITE" id="PS51186"/>
    </source>
</evidence>
<evidence type="ECO:0000313" key="6">
    <source>
        <dbReference type="Proteomes" id="UP000287969"/>
    </source>
</evidence>
<dbReference type="InterPro" id="IPR000182">
    <property type="entry name" value="GNAT_dom"/>
</dbReference>
<name>A0A410QGR4_9FIRM</name>
<feature type="domain" description="N-acetyltransferase" evidence="4">
    <location>
        <begin position="17"/>
        <end position="183"/>
    </location>
</feature>
<dbReference type="InterPro" id="IPR016181">
    <property type="entry name" value="Acyl_CoA_acyltransferase"/>
</dbReference>
<evidence type="ECO:0000313" key="5">
    <source>
        <dbReference type="EMBL" id="QAT63038.1"/>
    </source>
</evidence>
<dbReference type="SUPFAM" id="SSF55729">
    <property type="entry name" value="Acyl-CoA N-acyltransferases (Nat)"/>
    <property type="match status" value="1"/>
</dbReference>
<dbReference type="EMBL" id="CP035282">
    <property type="protein sequence ID" value="QAT63038.1"/>
    <property type="molecule type" value="Genomic_DNA"/>
</dbReference>
<accession>A0A410QGR4</accession>
<evidence type="ECO:0000256" key="1">
    <source>
        <dbReference type="ARBA" id="ARBA00022679"/>
    </source>
</evidence>
<keyword evidence="1 5" id="KW-0808">Transferase</keyword>
<proteinExistence type="inferred from homology"/>
<dbReference type="PANTHER" id="PTHR43792">
    <property type="entry name" value="GNAT FAMILY, PUTATIVE (AFU_ORTHOLOGUE AFUA_3G00765)-RELATED-RELATED"/>
    <property type="match status" value="1"/>
</dbReference>
<comment type="similarity">
    <text evidence="3">Belongs to the acetyltransferase family. RimJ subfamily.</text>
</comment>
<gene>
    <name evidence="5" type="ORF">EQM13_16430</name>
</gene>